<feature type="compositionally biased region" description="Basic and acidic residues" evidence="1">
    <location>
        <begin position="223"/>
        <end position="232"/>
    </location>
</feature>
<feature type="region of interest" description="Disordered" evidence="1">
    <location>
        <begin position="220"/>
        <end position="242"/>
    </location>
</feature>
<proteinExistence type="predicted"/>
<keyword evidence="2" id="KW-0812">Transmembrane</keyword>
<evidence type="ECO:0000313" key="3">
    <source>
        <dbReference type="EMBL" id="CAK0849504.1"/>
    </source>
</evidence>
<keyword evidence="4" id="KW-1185">Reference proteome</keyword>
<name>A0ABN9TUH8_9DINO</name>
<dbReference type="Proteomes" id="UP001189429">
    <property type="component" value="Unassembled WGS sequence"/>
</dbReference>
<evidence type="ECO:0008006" key="5">
    <source>
        <dbReference type="Google" id="ProtNLM"/>
    </source>
</evidence>
<protein>
    <recommendedName>
        <fullName evidence="5">Autophagy-related protein 9</fullName>
    </recommendedName>
</protein>
<gene>
    <name evidence="3" type="ORF">PCOR1329_LOCUS42182</name>
</gene>
<dbReference type="EMBL" id="CAUYUJ010015066">
    <property type="protein sequence ID" value="CAK0849504.1"/>
    <property type="molecule type" value="Genomic_DNA"/>
</dbReference>
<evidence type="ECO:0000256" key="1">
    <source>
        <dbReference type="SAM" id="MobiDB-lite"/>
    </source>
</evidence>
<organism evidence="3 4">
    <name type="scientific">Prorocentrum cordatum</name>
    <dbReference type="NCBI Taxonomy" id="2364126"/>
    <lineage>
        <taxon>Eukaryota</taxon>
        <taxon>Sar</taxon>
        <taxon>Alveolata</taxon>
        <taxon>Dinophyceae</taxon>
        <taxon>Prorocentrales</taxon>
        <taxon>Prorocentraceae</taxon>
        <taxon>Prorocentrum</taxon>
    </lineage>
</organism>
<evidence type="ECO:0000313" key="4">
    <source>
        <dbReference type="Proteomes" id="UP001189429"/>
    </source>
</evidence>
<reference evidence="3" key="1">
    <citation type="submission" date="2023-10" db="EMBL/GenBank/DDBJ databases">
        <authorList>
            <person name="Chen Y."/>
            <person name="Shah S."/>
            <person name="Dougan E. K."/>
            <person name="Thang M."/>
            <person name="Chan C."/>
        </authorList>
    </citation>
    <scope>NUCLEOTIDE SEQUENCE [LARGE SCALE GENOMIC DNA]</scope>
</reference>
<feature type="compositionally biased region" description="Basic and acidic residues" evidence="1">
    <location>
        <begin position="266"/>
        <end position="286"/>
    </location>
</feature>
<feature type="non-terminal residue" evidence="3">
    <location>
        <position position="593"/>
    </location>
</feature>
<feature type="region of interest" description="Disordered" evidence="1">
    <location>
        <begin position="484"/>
        <end position="554"/>
    </location>
</feature>
<comment type="caution">
    <text evidence="3">The sequence shown here is derived from an EMBL/GenBank/DDBJ whole genome shotgun (WGS) entry which is preliminary data.</text>
</comment>
<keyword evidence="2" id="KW-1133">Transmembrane helix</keyword>
<evidence type="ECO:0000256" key="2">
    <source>
        <dbReference type="SAM" id="Phobius"/>
    </source>
</evidence>
<feature type="region of interest" description="Disordered" evidence="1">
    <location>
        <begin position="266"/>
        <end position="292"/>
    </location>
</feature>
<feature type="region of interest" description="Disordered" evidence="1">
    <location>
        <begin position="347"/>
        <end position="426"/>
    </location>
</feature>
<feature type="compositionally biased region" description="Low complexity" evidence="1">
    <location>
        <begin position="374"/>
        <end position="388"/>
    </location>
</feature>
<accession>A0ABN9TUH8</accession>
<feature type="transmembrane region" description="Helical" evidence="2">
    <location>
        <begin position="86"/>
        <end position="109"/>
    </location>
</feature>
<feature type="compositionally biased region" description="Basic and acidic residues" evidence="1">
    <location>
        <begin position="529"/>
        <end position="542"/>
    </location>
</feature>
<sequence length="593" mass="64807">MPVHKPQFGDARTSLFDVIVTSASDLPFELPVAQILEETCAGMHGAQSGIGDLKSGSLKDLADGLKAAEYDAVRHWRAMRAALGLGAVRVICTSLFWLAVGAIFGTVACEAHAELRTRLAHSWFSLTLDLMGPVRGSRPRSSTWVLDMILVALVQAIFRLLVDAFPPEHERIVRSSDSVLDRLTQVVYQEVLGFCPSQESFHVLRTRLFCENVLRNPAANQEESMRSELRREKQTRRNRLAQSLPLSFGEEDGLPLEDTQLEHVLARRERDRERATASAKRERGDGDANSPMKAQFRDASSIQIPSPIDILFSGFLPLGAETLSVDRYANLSALGDEIAERQLTELYPDDGEGSTCSSLETCARSPKPAWGNGSSASRPASRPDSRAPGGLSRARRPGSSDGAARAPPGIHARRHARRGAPDAVERRRREEVLAELLETPVREGAALRTVLVSPVIDRLAPSDGDRGVLKKPLFEARELQMRRLRPGSLHPLPPLSQSEPALGEGQDPSAPPAGLPKRLAKGALGAAEARPDKKPPRPEEGAMSRAAGSKVLRKEVLTCEPPATLRHAVVLGRLAQQAENSRQQSFDQYKKDY</sequence>
<keyword evidence="2" id="KW-0472">Membrane</keyword>